<proteinExistence type="predicted"/>
<keyword evidence="1" id="KW-1133">Transmembrane helix</keyword>
<feature type="transmembrane region" description="Helical" evidence="1">
    <location>
        <begin position="27"/>
        <end position="46"/>
    </location>
</feature>
<evidence type="ECO:0000313" key="2">
    <source>
        <dbReference type="EMBL" id="GAY78674.1"/>
    </source>
</evidence>
<keyword evidence="1" id="KW-0472">Membrane</keyword>
<protein>
    <submittedName>
        <fullName evidence="2">Uncharacterized protein</fullName>
    </submittedName>
</protein>
<evidence type="ECO:0000256" key="1">
    <source>
        <dbReference type="SAM" id="Phobius"/>
    </source>
</evidence>
<dbReference type="EMBL" id="BEXB01000056">
    <property type="protein sequence ID" value="GAY78674.1"/>
    <property type="molecule type" value="Genomic_DNA"/>
</dbReference>
<comment type="caution">
    <text evidence="2">The sequence shown here is derived from an EMBL/GenBank/DDBJ whole genome shotgun (WGS) entry which is preliminary data.</text>
</comment>
<dbReference type="AlphaFoldDB" id="A0A4Y1ZIC2"/>
<name>A0A4Y1ZIC2_9BACL</name>
<dbReference type="Proteomes" id="UP000319716">
    <property type="component" value="Unassembled WGS sequence"/>
</dbReference>
<evidence type="ECO:0000313" key="3">
    <source>
        <dbReference type="Proteomes" id="UP000319716"/>
    </source>
</evidence>
<gene>
    <name evidence="2" type="ORF">NBRC111894_4228</name>
</gene>
<organism evidence="2 3">
    <name type="scientific">Sporolactobacillus inulinus</name>
    <dbReference type="NCBI Taxonomy" id="2078"/>
    <lineage>
        <taxon>Bacteria</taxon>
        <taxon>Bacillati</taxon>
        <taxon>Bacillota</taxon>
        <taxon>Bacilli</taxon>
        <taxon>Bacillales</taxon>
        <taxon>Sporolactobacillaceae</taxon>
        <taxon>Sporolactobacillus</taxon>
    </lineage>
</organism>
<sequence length="68" mass="7115">MIYQGFGIGGLSVSFISGMLGGFAPTFNFIAVICVLAAVTALLLHVPGTKKVHLFSTREVQERSGSGD</sequence>
<accession>A0A4Y1ZIC2</accession>
<keyword evidence="1" id="KW-0812">Transmembrane</keyword>
<reference evidence="2 3" key="1">
    <citation type="submission" date="2017-11" db="EMBL/GenBank/DDBJ databases">
        <title>Draft Genome Sequence of Sporolactobacillus inulinus NBRC 111894 Isolated from Koso, a Japanese Sugar-Vegetable Fermented Beverage.</title>
        <authorList>
            <person name="Chiou T.Y."/>
            <person name="Oshima K."/>
            <person name="Suda W."/>
            <person name="Hattori M."/>
            <person name="Takahashi T."/>
        </authorList>
    </citation>
    <scope>NUCLEOTIDE SEQUENCE [LARGE SCALE GENOMIC DNA]</scope>
    <source>
        <strain evidence="2 3">NBRC111894</strain>
    </source>
</reference>